<proteinExistence type="predicted"/>
<dbReference type="RefSeq" id="WP_156422332.1">
    <property type="nucleotide sequence ID" value="NZ_BJOB01000009.1"/>
</dbReference>
<name>A0ABU9LI59_9BACL</name>
<evidence type="ECO:0008006" key="4">
    <source>
        <dbReference type="Google" id="ProtNLM"/>
    </source>
</evidence>
<organism evidence="2 3">
    <name type="scientific">Kurthia gibsonii</name>
    <dbReference type="NCBI Taxonomy" id="33946"/>
    <lineage>
        <taxon>Bacteria</taxon>
        <taxon>Bacillati</taxon>
        <taxon>Bacillota</taxon>
        <taxon>Bacilli</taxon>
        <taxon>Bacillales</taxon>
        <taxon>Caryophanaceae</taxon>
        <taxon>Kurthia</taxon>
    </lineage>
</organism>
<comment type="caution">
    <text evidence="2">The sequence shown here is derived from an EMBL/GenBank/DDBJ whole genome shotgun (WGS) entry which is preliminary data.</text>
</comment>
<keyword evidence="3" id="KW-1185">Reference proteome</keyword>
<accession>A0ABU9LI59</accession>
<protein>
    <recommendedName>
        <fullName evidence="4">Aa3-type cytochrome c oxidase subunit IV</fullName>
    </recommendedName>
</protein>
<keyword evidence="1" id="KW-0812">Transmembrane</keyword>
<feature type="transmembrane region" description="Helical" evidence="1">
    <location>
        <begin position="29"/>
        <end position="51"/>
    </location>
</feature>
<keyword evidence="1" id="KW-1133">Transmembrane helix</keyword>
<evidence type="ECO:0000313" key="2">
    <source>
        <dbReference type="EMBL" id="MEL5987349.1"/>
    </source>
</evidence>
<sequence length="52" mass="6164">MPTKDERPRKMADSQTYAKVSKSEKRLRFLGYVIMTILIVAMLIWTVRVFLM</sequence>
<gene>
    <name evidence="2" type="ORF">AAF454_02775</name>
</gene>
<dbReference type="EMBL" id="JBCEWA010000002">
    <property type="protein sequence ID" value="MEL5987349.1"/>
    <property type="molecule type" value="Genomic_DNA"/>
</dbReference>
<keyword evidence="1" id="KW-0472">Membrane</keyword>
<evidence type="ECO:0000256" key="1">
    <source>
        <dbReference type="SAM" id="Phobius"/>
    </source>
</evidence>
<reference evidence="2 3" key="1">
    <citation type="submission" date="2024-04" db="EMBL/GenBank/DDBJ databases">
        <authorList>
            <person name="Wu Y.S."/>
            <person name="Zhang L."/>
        </authorList>
    </citation>
    <scope>NUCLEOTIDE SEQUENCE [LARGE SCALE GENOMIC DNA]</scope>
    <source>
        <strain evidence="2 3">KG-01</strain>
    </source>
</reference>
<evidence type="ECO:0000313" key="3">
    <source>
        <dbReference type="Proteomes" id="UP001398420"/>
    </source>
</evidence>
<dbReference type="Proteomes" id="UP001398420">
    <property type="component" value="Unassembled WGS sequence"/>
</dbReference>
<dbReference type="GeneID" id="97822645"/>